<evidence type="ECO:0000313" key="5">
    <source>
        <dbReference type="Proteomes" id="UP000332933"/>
    </source>
</evidence>
<dbReference type="SUPFAM" id="SSF81383">
    <property type="entry name" value="F-box domain"/>
    <property type="match status" value="1"/>
</dbReference>
<accession>A0A485K910</accession>
<dbReference type="InterPro" id="IPR000408">
    <property type="entry name" value="Reg_chr_condens"/>
</dbReference>
<evidence type="ECO:0000256" key="1">
    <source>
        <dbReference type="ARBA" id="ARBA00022737"/>
    </source>
</evidence>
<evidence type="ECO:0000313" key="4">
    <source>
        <dbReference type="EMBL" id="VFT80293.1"/>
    </source>
</evidence>
<feature type="repeat" description="RCC1" evidence="2">
    <location>
        <begin position="389"/>
        <end position="442"/>
    </location>
</feature>
<dbReference type="Gene3D" id="1.20.1280.50">
    <property type="match status" value="1"/>
</dbReference>
<dbReference type="AlphaFoldDB" id="A0A485K910"/>
<name>A0A485K910_9STRA</name>
<dbReference type="EMBL" id="CAADRA010000503">
    <property type="protein sequence ID" value="VFT80293.1"/>
    <property type="molecule type" value="Genomic_DNA"/>
</dbReference>
<proteinExistence type="predicted"/>
<keyword evidence="1" id="KW-0677">Repeat</keyword>
<protein>
    <submittedName>
        <fullName evidence="4">Aste57867_3117 protein</fullName>
    </submittedName>
</protein>
<dbReference type="OrthoDB" id="61110at2759"/>
<organism evidence="4 5">
    <name type="scientific">Aphanomyces stellatus</name>
    <dbReference type="NCBI Taxonomy" id="120398"/>
    <lineage>
        <taxon>Eukaryota</taxon>
        <taxon>Sar</taxon>
        <taxon>Stramenopiles</taxon>
        <taxon>Oomycota</taxon>
        <taxon>Saprolegniomycetes</taxon>
        <taxon>Saprolegniales</taxon>
        <taxon>Verrucalvaceae</taxon>
        <taxon>Aphanomyces</taxon>
    </lineage>
</organism>
<keyword evidence="5" id="KW-1185">Reference proteome</keyword>
<gene>
    <name evidence="4" type="primary">Aste57867_3117</name>
    <name evidence="3" type="ORF">As57867_003108</name>
    <name evidence="4" type="ORF">ASTE57867_3117</name>
</gene>
<dbReference type="Pfam" id="PF00415">
    <property type="entry name" value="RCC1"/>
    <property type="match status" value="2"/>
</dbReference>
<dbReference type="InterPro" id="IPR009091">
    <property type="entry name" value="RCC1/BLIP-II"/>
</dbReference>
<dbReference type="EMBL" id="VJMH01000503">
    <property type="protein sequence ID" value="KAF0715895.1"/>
    <property type="molecule type" value="Genomic_DNA"/>
</dbReference>
<dbReference type="InterPro" id="IPR051625">
    <property type="entry name" value="Signaling_Regulatory_Domain"/>
</dbReference>
<reference evidence="3" key="2">
    <citation type="submission" date="2019-06" db="EMBL/GenBank/DDBJ databases">
        <title>Genomics analysis of Aphanomyces spp. identifies a new class of oomycete effector associated with host adaptation.</title>
        <authorList>
            <person name="Gaulin E."/>
        </authorList>
    </citation>
    <scope>NUCLEOTIDE SEQUENCE</scope>
    <source>
        <strain evidence="3">CBS 578.67</strain>
    </source>
</reference>
<dbReference type="Proteomes" id="UP000332933">
    <property type="component" value="Unassembled WGS sequence"/>
</dbReference>
<reference evidence="4 5" key="1">
    <citation type="submission" date="2019-03" db="EMBL/GenBank/DDBJ databases">
        <authorList>
            <person name="Gaulin E."/>
            <person name="Dumas B."/>
        </authorList>
    </citation>
    <scope>NUCLEOTIDE SEQUENCE [LARGE SCALE GENOMIC DNA]</scope>
    <source>
        <strain evidence="4">CBS 568.67</strain>
    </source>
</reference>
<dbReference type="SUPFAM" id="SSF50985">
    <property type="entry name" value="RCC1/BLIP-II"/>
    <property type="match status" value="1"/>
</dbReference>
<dbReference type="PANTHER" id="PTHR22872">
    <property type="entry name" value="BTK-BINDING PROTEIN-RELATED"/>
    <property type="match status" value="1"/>
</dbReference>
<feature type="repeat" description="RCC1" evidence="2">
    <location>
        <begin position="99"/>
        <end position="152"/>
    </location>
</feature>
<dbReference type="InterPro" id="IPR036047">
    <property type="entry name" value="F-box-like_dom_sf"/>
</dbReference>
<evidence type="ECO:0000256" key="2">
    <source>
        <dbReference type="PROSITE-ProRule" id="PRU00235"/>
    </source>
</evidence>
<evidence type="ECO:0000313" key="3">
    <source>
        <dbReference type="EMBL" id="KAF0715895.1"/>
    </source>
</evidence>
<sequence>MSHVNQTELTRRNRMLNSPGMSCPTLANLSLDVLFTIATYLKVSSVLNLSASSTYLRGIVTEDPSLWELFCVRDFRIKTNSFPRSAAGWLQMYKNMDSPIVLTWGVNDDGRLGQPASNWGNVLSPAPIDTTAFGKIVSMSCSGFGMHALNQRGEVWFWGRLGQYSRETPGTKVPLPEPCSSVSSGRTFGCALGDSGAAYTWVVGQDARPHGIHVIRCDHVPSIFGGPSTVRTAKTIAAGWSHVAILLCDGAIKTCSIDRIRSMAEIDSFHLPGTSSDPIVHLAAGCDFTVALSASGVVYLWRTIGGPPAAGADLHLRAEFDTQPGDVYSHVSACLHRLSLLDAASGRFRLLDMSHRRDITPRWMTDRPHDQLAVVTHGDWHSGALLTNGQVWTWGNGSCALGLGNDRGSAVAEPRQIQHGLDGLFVFDIAFGGWHSAALAFRLEA</sequence>
<dbReference type="PROSITE" id="PS50012">
    <property type="entry name" value="RCC1_3"/>
    <property type="match status" value="2"/>
</dbReference>
<dbReference type="Gene3D" id="2.130.10.30">
    <property type="entry name" value="Regulator of chromosome condensation 1/beta-lactamase-inhibitor protein II"/>
    <property type="match status" value="3"/>
</dbReference>